<name>A0A0C3PSM7_PHLG1</name>
<dbReference type="PROSITE" id="PS50920">
    <property type="entry name" value="SOLCAR"/>
    <property type="match status" value="3"/>
</dbReference>
<dbReference type="SUPFAM" id="SSF103506">
    <property type="entry name" value="Mitochondrial carrier"/>
    <property type="match status" value="1"/>
</dbReference>
<gene>
    <name evidence="11" type="ORF">PHLGIDRAFT_101287</name>
</gene>
<organism evidence="11 12">
    <name type="scientific">Phlebiopsis gigantea (strain 11061_1 CR5-6)</name>
    <name type="common">White-rot fungus</name>
    <name type="synonym">Peniophora gigantea</name>
    <dbReference type="NCBI Taxonomy" id="745531"/>
    <lineage>
        <taxon>Eukaryota</taxon>
        <taxon>Fungi</taxon>
        <taxon>Dikarya</taxon>
        <taxon>Basidiomycota</taxon>
        <taxon>Agaricomycotina</taxon>
        <taxon>Agaricomycetes</taxon>
        <taxon>Polyporales</taxon>
        <taxon>Phanerochaetaceae</taxon>
        <taxon>Phlebiopsis</taxon>
    </lineage>
</organism>
<dbReference type="PANTHER" id="PTHR45939:SF5">
    <property type="entry name" value="PEROXISOMAL MEMBRANE PROTEIN PMP34"/>
    <property type="match status" value="1"/>
</dbReference>
<evidence type="ECO:0008006" key="13">
    <source>
        <dbReference type="Google" id="ProtNLM"/>
    </source>
</evidence>
<dbReference type="PANTHER" id="PTHR45939">
    <property type="entry name" value="PEROXISOMAL MEMBRANE PROTEIN PMP34-RELATED"/>
    <property type="match status" value="1"/>
</dbReference>
<dbReference type="GO" id="GO:0015217">
    <property type="term" value="F:ADP transmembrane transporter activity"/>
    <property type="evidence" value="ECO:0007669"/>
    <property type="project" value="TreeGrafter"/>
</dbReference>
<proteinExistence type="inferred from homology"/>
<protein>
    <recommendedName>
        <fullName evidence="13">Peroxisomal membrane protein PMP47B</fullName>
    </recommendedName>
</protein>
<keyword evidence="4 9" id="KW-0812">Transmembrane</keyword>
<dbReference type="OrthoDB" id="2019556at2759"/>
<keyword evidence="12" id="KW-1185">Reference proteome</keyword>
<evidence type="ECO:0000256" key="3">
    <source>
        <dbReference type="ARBA" id="ARBA00022448"/>
    </source>
</evidence>
<keyword evidence="8" id="KW-0576">Peroxisome</keyword>
<dbReference type="Proteomes" id="UP000053257">
    <property type="component" value="Unassembled WGS sequence"/>
</dbReference>
<dbReference type="InterPro" id="IPR023395">
    <property type="entry name" value="MCP_dom_sf"/>
</dbReference>
<dbReference type="Gene3D" id="1.50.40.10">
    <property type="entry name" value="Mitochondrial carrier domain"/>
    <property type="match status" value="1"/>
</dbReference>
<dbReference type="GO" id="GO:0015230">
    <property type="term" value="F:FAD transmembrane transporter activity"/>
    <property type="evidence" value="ECO:0007669"/>
    <property type="project" value="TreeGrafter"/>
</dbReference>
<evidence type="ECO:0000256" key="8">
    <source>
        <dbReference type="ARBA" id="ARBA00023140"/>
    </source>
</evidence>
<sequence>MVNDSLIHAMAGAVGGMVATTATYPLTVVFTRASTEEREQKVGLDGEEVKPKKMSDFGLLLHLLRKEPARLFDGVESNLAAIMVTNGLYYFFYENMRDFLLKSRKGTKALSTRESMLAGLVAGSATTILSNPIWVIQANQVKQGQSSTPDAKHLSFFETALKLYGGSEVKPGSSGLQNFWRGIGPALVLVINPIIQYTIFEQLKNVLIKRRTAKLRAVGGALATAVAVLSDWDYFLLGALSKLVATGSTYPYIVLKNRLQAGNSSTAQYKSAVHGIISIVNKEGIRGLYTGVASKLLQSVLTAAILFAGQKRIYELTKQVLTAAPALK</sequence>
<comment type="similarity">
    <text evidence="2 10">Belongs to the mitochondrial carrier (TC 2.A.29) family.</text>
</comment>
<feature type="repeat" description="Solcar" evidence="9">
    <location>
        <begin position="110"/>
        <end position="206"/>
    </location>
</feature>
<evidence type="ECO:0000256" key="5">
    <source>
        <dbReference type="ARBA" id="ARBA00022737"/>
    </source>
</evidence>
<dbReference type="GO" id="GO:0051724">
    <property type="term" value="F:NAD transmembrane transporter activity"/>
    <property type="evidence" value="ECO:0007669"/>
    <property type="project" value="TreeGrafter"/>
</dbReference>
<dbReference type="STRING" id="745531.A0A0C3PSM7"/>
<dbReference type="GO" id="GO:0080122">
    <property type="term" value="F:AMP transmembrane transporter activity"/>
    <property type="evidence" value="ECO:0007669"/>
    <property type="project" value="TreeGrafter"/>
</dbReference>
<keyword evidence="5" id="KW-0677">Repeat</keyword>
<dbReference type="GO" id="GO:0005347">
    <property type="term" value="F:ATP transmembrane transporter activity"/>
    <property type="evidence" value="ECO:0007669"/>
    <property type="project" value="TreeGrafter"/>
</dbReference>
<keyword evidence="7 9" id="KW-0472">Membrane</keyword>
<evidence type="ECO:0000256" key="6">
    <source>
        <dbReference type="ARBA" id="ARBA00022989"/>
    </source>
</evidence>
<comment type="subcellular location">
    <subcellularLocation>
        <location evidence="1">Peroxisome membrane</location>
        <topology evidence="1">Multi-pass membrane protein</topology>
    </subcellularLocation>
</comment>
<feature type="repeat" description="Solcar" evidence="9">
    <location>
        <begin position="233"/>
        <end position="316"/>
    </location>
</feature>
<dbReference type="GO" id="GO:0005778">
    <property type="term" value="C:peroxisomal membrane"/>
    <property type="evidence" value="ECO:0007669"/>
    <property type="project" value="UniProtKB-SubCell"/>
</dbReference>
<evidence type="ECO:0000256" key="4">
    <source>
        <dbReference type="ARBA" id="ARBA00022692"/>
    </source>
</evidence>
<evidence type="ECO:0000256" key="7">
    <source>
        <dbReference type="ARBA" id="ARBA00023136"/>
    </source>
</evidence>
<evidence type="ECO:0000313" key="12">
    <source>
        <dbReference type="Proteomes" id="UP000053257"/>
    </source>
</evidence>
<dbReference type="AlphaFoldDB" id="A0A0C3PSM7"/>
<dbReference type="HOGENOM" id="CLU_015166_6_3_1"/>
<feature type="repeat" description="Solcar" evidence="9">
    <location>
        <begin position="3"/>
        <end position="99"/>
    </location>
</feature>
<keyword evidence="6" id="KW-1133">Transmembrane helix</keyword>
<dbReference type="InterPro" id="IPR052217">
    <property type="entry name" value="Mito/Peroxisomal_Carrier"/>
</dbReference>
<dbReference type="InterPro" id="IPR018108">
    <property type="entry name" value="MCP_transmembrane"/>
</dbReference>
<dbReference type="Pfam" id="PF00153">
    <property type="entry name" value="Mito_carr"/>
    <property type="match status" value="3"/>
</dbReference>
<dbReference type="GO" id="GO:0015228">
    <property type="term" value="F:coenzyme A transmembrane transporter activity"/>
    <property type="evidence" value="ECO:0007669"/>
    <property type="project" value="TreeGrafter"/>
</dbReference>
<dbReference type="GO" id="GO:0044610">
    <property type="term" value="F:FMN transmembrane transporter activity"/>
    <property type="evidence" value="ECO:0007669"/>
    <property type="project" value="TreeGrafter"/>
</dbReference>
<dbReference type="EMBL" id="KN840455">
    <property type="protein sequence ID" value="KIP10383.1"/>
    <property type="molecule type" value="Genomic_DNA"/>
</dbReference>
<reference evidence="11 12" key="1">
    <citation type="journal article" date="2014" name="PLoS Genet.">
        <title>Analysis of the Phlebiopsis gigantea genome, transcriptome and secretome provides insight into its pioneer colonization strategies of wood.</title>
        <authorList>
            <person name="Hori C."/>
            <person name="Ishida T."/>
            <person name="Igarashi K."/>
            <person name="Samejima M."/>
            <person name="Suzuki H."/>
            <person name="Master E."/>
            <person name="Ferreira P."/>
            <person name="Ruiz-Duenas F.J."/>
            <person name="Held B."/>
            <person name="Canessa P."/>
            <person name="Larrondo L.F."/>
            <person name="Schmoll M."/>
            <person name="Druzhinina I.S."/>
            <person name="Kubicek C.P."/>
            <person name="Gaskell J.A."/>
            <person name="Kersten P."/>
            <person name="St John F."/>
            <person name="Glasner J."/>
            <person name="Sabat G."/>
            <person name="Splinter BonDurant S."/>
            <person name="Syed K."/>
            <person name="Yadav J."/>
            <person name="Mgbeahuruike A.C."/>
            <person name="Kovalchuk A."/>
            <person name="Asiegbu F.O."/>
            <person name="Lackner G."/>
            <person name="Hoffmeister D."/>
            <person name="Rencoret J."/>
            <person name="Gutierrez A."/>
            <person name="Sun H."/>
            <person name="Lindquist E."/>
            <person name="Barry K."/>
            <person name="Riley R."/>
            <person name="Grigoriev I.V."/>
            <person name="Henrissat B."/>
            <person name="Kues U."/>
            <person name="Berka R.M."/>
            <person name="Martinez A.T."/>
            <person name="Covert S.F."/>
            <person name="Blanchette R.A."/>
            <person name="Cullen D."/>
        </authorList>
    </citation>
    <scope>NUCLEOTIDE SEQUENCE [LARGE SCALE GENOMIC DNA]</scope>
    <source>
        <strain evidence="11 12">11061_1 CR5-6</strain>
    </source>
</reference>
<keyword evidence="3 10" id="KW-0813">Transport</keyword>
<evidence type="ECO:0000256" key="2">
    <source>
        <dbReference type="ARBA" id="ARBA00006375"/>
    </source>
</evidence>
<evidence type="ECO:0000313" key="11">
    <source>
        <dbReference type="EMBL" id="KIP10383.1"/>
    </source>
</evidence>
<evidence type="ECO:0000256" key="10">
    <source>
        <dbReference type="RuleBase" id="RU000488"/>
    </source>
</evidence>
<evidence type="ECO:0000256" key="1">
    <source>
        <dbReference type="ARBA" id="ARBA00004585"/>
    </source>
</evidence>
<evidence type="ECO:0000256" key="9">
    <source>
        <dbReference type="PROSITE-ProRule" id="PRU00282"/>
    </source>
</evidence>
<accession>A0A0C3PSM7</accession>